<comment type="caution">
    <text evidence="1">The sequence shown here is derived from an EMBL/GenBank/DDBJ whole genome shotgun (WGS) entry which is preliminary data.</text>
</comment>
<organism evidence="1 2">
    <name type="scientific">Pseudomonas maioricensis</name>
    <dbReference type="NCBI Taxonomy" id="1766623"/>
    <lineage>
        <taxon>Bacteria</taxon>
        <taxon>Pseudomonadati</taxon>
        <taxon>Pseudomonadota</taxon>
        <taxon>Gammaproteobacteria</taxon>
        <taxon>Pseudomonadales</taxon>
        <taxon>Pseudomonadaceae</taxon>
        <taxon>Pseudomonas</taxon>
    </lineage>
</organism>
<evidence type="ECO:0008006" key="3">
    <source>
        <dbReference type="Google" id="ProtNLM"/>
    </source>
</evidence>
<proteinExistence type="predicted"/>
<accession>A0ABS9ZC66</accession>
<dbReference type="RefSeq" id="WP_243244129.1">
    <property type="nucleotide sequence ID" value="NZ_LOHG01000001.1"/>
</dbReference>
<keyword evidence="2" id="KW-1185">Reference proteome</keyword>
<sequence length="253" mass="28508">MEIMIPCSKCAFAAQVTEGDFSPEGILLRSRTVLVQEHNLYRAACPEGHELVAILDNLPFELLFESGLEALVDCYLRESVSSFAAALERLYEFSIRVQLTSDKVDINELEVMWKSVAAQSERQLGMYIGLRTLKDGKPPAMLPQSLSKLRNSVIHKGYFPTSKEAFGFGEVVFRLIMDEVLRLDEYYKDAVGAQIHAHREKALKSLSREEEPYFFGFGLAVANRADRPFSDVVIQAQSSMRRRRAGEAPNLLP</sequence>
<dbReference type="EMBL" id="LOHG01000001">
    <property type="protein sequence ID" value="MCI8208166.1"/>
    <property type="molecule type" value="Genomic_DNA"/>
</dbReference>
<reference evidence="1 2" key="1">
    <citation type="submission" date="2015-12" db="EMBL/GenBank/DDBJ databases">
        <title>Phylogenomics in the description of a new species in the Pseudomonas syringae group.</title>
        <authorList>
            <person name="Busquets A."/>
            <person name="Gomila M."/>
            <person name="Beiki F."/>
            <person name="Rahimian H."/>
            <person name="Mulet M."/>
            <person name="Sanchez D."/>
            <person name="Garcia-Valdes E."/>
            <person name="Lalucat J."/>
        </authorList>
    </citation>
    <scope>NUCLEOTIDE SEQUENCE [LARGE SCALE GENOMIC DNA]</scope>
    <source>
        <strain evidence="1 2">S25</strain>
    </source>
</reference>
<evidence type="ECO:0000313" key="1">
    <source>
        <dbReference type="EMBL" id="MCI8208166.1"/>
    </source>
</evidence>
<dbReference type="Proteomes" id="UP001320513">
    <property type="component" value="Unassembled WGS sequence"/>
</dbReference>
<protein>
    <recommendedName>
        <fullName evidence="3">Apea-like HEPN domain-containing protein</fullName>
    </recommendedName>
</protein>
<name>A0ABS9ZC66_9PSED</name>
<evidence type="ECO:0000313" key="2">
    <source>
        <dbReference type="Proteomes" id="UP001320513"/>
    </source>
</evidence>
<gene>
    <name evidence="1" type="ORF">AUC61_01340</name>
</gene>